<comment type="caution">
    <text evidence="5">The sequence shown here is derived from an EMBL/GenBank/DDBJ whole genome shotgun (WGS) entry which is preliminary data.</text>
</comment>
<feature type="domain" description="HTH hxlR-type" evidence="4">
    <location>
        <begin position="11"/>
        <end position="104"/>
    </location>
</feature>
<dbReference type="InterPro" id="IPR002577">
    <property type="entry name" value="HTH_HxlR"/>
</dbReference>
<name>A0A242A6H3_9ENTE</name>
<evidence type="ECO:0000313" key="5">
    <source>
        <dbReference type="EMBL" id="OTN76552.1"/>
    </source>
</evidence>
<dbReference type="RefSeq" id="WP_086274493.1">
    <property type="nucleotide sequence ID" value="NZ_NGKU01000001.1"/>
</dbReference>
<dbReference type="InterPro" id="IPR036388">
    <property type="entry name" value="WH-like_DNA-bd_sf"/>
</dbReference>
<dbReference type="STRING" id="1834191.A5886_001629"/>
<dbReference type="EMBL" id="NGKU01000001">
    <property type="protein sequence ID" value="OTN76552.1"/>
    <property type="molecule type" value="Genomic_DNA"/>
</dbReference>
<organism evidence="5 6">
    <name type="scientific">Candidatus Enterococcus testudinis</name>
    <dbReference type="NCBI Taxonomy" id="1834191"/>
    <lineage>
        <taxon>Bacteria</taxon>
        <taxon>Bacillati</taxon>
        <taxon>Bacillota</taxon>
        <taxon>Bacilli</taxon>
        <taxon>Lactobacillales</taxon>
        <taxon>Enterococcaceae</taxon>
        <taxon>Enterococcus</taxon>
    </lineage>
</organism>
<dbReference type="SUPFAM" id="SSF46785">
    <property type="entry name" value="Winged helix' DNA-binding domain"/>
    <property type="match status" value="1"/>
</dbReference>
<evidence type="ECO:0000259" key="4">
    <source>
        <dbReference type="PROSITE" id="PS51118"/>
    </source>
</evidence>
<dbReference type="GO" id="GO:0003677">
    <property type="term" value="F:DNA binding"/>
    <property type="evidence" value="ECO:0007669"/>
    <property type="project" value="UniProtKB-KW"/>
</dbReference>
<accession>A0A242A6H3</accession>
<evidence type="ECO:0000256" key="2">
    <source>
        <dbReference type="ARBA" id="ARBA00023125"/>
    </source>
</evidence>
<dbReference type="Gene3D" id="1.10.10.10">
    <property type="entry name" value="Winged helix-like DNA-binding domain superfamily/Winged helix DNA-binding domain"/>
    <property type="match status" value="1"/>
</dbReference>
<evidence type="ECO:0000313" key="6">
    <source>
        <dbReference type="Proteomes" id="UP000195043"/>
    </source>
</evidence>
<evidence type="ECO:0000256" key="1">
    <source>
        <dbReference type="ARBA" id="ARBA00023015"/>
    </source>
</evidence>
<evidence type="ECO:0000256" key="3">
    <source>
        <dbReference type="ARBA" id="ARBA00023163"/>
    </source>
</evidence>
<dbReference type="PROSITE" id="PS51118">
    <property type="entry name" value="HTH_HXLR"/>
    <property type="match status" value="1"/>
</dbReference>
<dbReference type="AlphaFoldDB" id="A0A242A6H3"/>
<gene>
    <name evidence="5" type="ORF">A5886_001629</name>
</gene>
<keyword evidence="3" id="KW-0804">Transcription</keyword>
<reference evidence="5 6" key="1">
    <citation type="submission" date="2017-05" db="EMBL/GenBank/DDBJ databases">
        <title>The Genome Sequence of Enterococcus sp. 8G7_MSG3316.</title>
        <authorList>
            <consortium name="The Broad Institute Genomics Platform"/>
            <consortium name="The Broad Institute Genomic Center for Infectious Diseases"/>
            <person name="Earl A."/>
            <person name="Manson A."/>
            <person name="Schwartman J."/>
            <person name="Gilmore M."/>
            <person name="Abouelleil A."/>
            <person name="Cao P."/>
            <person name="Chapman S."/>
            <person name="Cusick C."/>
            <person name="Shea T."/>
            <person name="Young S."/>
            <person name="Neafsey D."/>
            <person name="Nusbaum C."/>
            <person name="Birren B."/>
        </authorList>
    </citation>
    <scope>NUCLEOTIDE SEQUENCE [LARGE SCALE GENOMIC DNA]</scope>
    <source>
        <strain evidence="5 6">8G7_MSG3316</strain>
    </source>
</reference>
<sequence length="106" mass="12210">MLKAETDYALCPKFEKAFSILGKKWNGLIIDVLLEDGKQRFVDLANKIPQVSDRVLVERLKELEREDIVCKESNLYCLTPRGVALENSMMSVKRWAENWVSESECS</sequence>
<protein>
    <recommendedName>
        <fullName evidence="4">HTH hxlR-type domain-containing protein</fullName>
    </recommendedName>
</protein>
<dbReference type="OrthoDB" id="9800966at2"/>
<dbReference type="PANTHER" id="PTHR33204">
    <property type="entry name" value="TRANSCRIPTIONAL REGULATOR, MARR FAMILY"/>
    <property type="match status" value="1"/>
</dbReference>
<keyword evidence="2" id="KW-0238">DNA-binding</keyword>
<keyword evidence="6" id="KW-1185">Reference proteome</keyword>
<dbReference type="Proteomes" id="UP000195043">
    <property type="component" value="Unassembled WGS sequence"/>
</dbReference>
<proteinExistence type="predicted"/>
<dbReference type="PANTHER" id="PTHR33204:SF37">
    <property type="entry name" value="HTH-TYPE TRANSCRIPTIONAL REGULATOR YODB"/>
    <property type="match status" value="1"/>
</dbReference>
<dbReference type="InterPro" id="IPR036390">
    <property type="entry name" value="WH_DNA-bd_sf"/>
</dbReference>
<keyword evidence="1" id="KW-0805">Transcription regulation</keyword>
<dbReference type="Pfam" id="PF01638">
    <property type="entry name" value="HxlR"/>
    <property type="match status" value="1"/>
</dbReference>